<feature type="region of interest" description="Disordered" evidence="1">
    <location>
        <begin position="1"/>
        <end position="89"/>
    </location>
</feature>
<dbReference type="Proteomes" id="UP001341840">
    <property type="component" value="Unassembled WGS sequence"/>
</dbReference>
<reference evidence="2 3" key="1">
    <citation type="journal article" date="2023" name="Plants (Basel)">
        <title>Bridging the Gap: Combining Genomics and Transcriptomics Approaches to Understand Stylosanthes scabra, an Orphan Legume from the Brazilian Caatinga.</title>
        <authorList>
            <person name="Ferreira-Neto J.R.C."/>
            <person name="da Silva M.D."/>
            <person name="Binneck E."/>
            <person name="de Melo N.F."/>
            <person name="da Silva R.H."/>
            <person name="de Melo A.L.T.M."/>
            <person name="Pandolfi V."/>
            <person name="Bustamante F.O."/>
            <person name="Brasileiro-Vidal A.C."/>
            <person name="Benko-Iseppon A.M."/>
        </authorList>
    </citation>
    <scope>NUCLEOTIDE SEQUENCE [LARGE SCALE GENOMIC DNA]</scope>
    <source>
        <tissue evidence="2">Leaves</tissue>
    </source>
</reference>
<evidence type="ECO:0000313" key="2">
    <source>
        <dbReference type="EMBL" id="MED6126312.1"/>
    </source>
</evidence>
<dbReference type="EMBL" id="JASCZI010031244">
    <property type="protein sequence ID" value="MED6126312.1"/>
    <property type="molecule type" value="Genomic_DNA"/>
</dbReference>
<feature type="region of interest" description="Disordered" evidence="1">
    <location>
        <begin position="119"/>
        <end position="149"/>
    </location>
</feature>
<proteinExistence type="predicted"/>
<feature type="compositionally biased region" description="Basic and acidic residues" evidence="1">
    <location>
        <begin position="1"/>
        <end position="26"/>
    </location>
</feature>
<name>A0ABU6RQQ9_9FABA</name>
<feature type="compositionally biased region" description="Basic and acidic residues" evidence="1">
    <location>
        <begin position="132"/>
        <end position="149"/>
    </location>
</feature>
<feature type="compositionally biased region" description="Basic and acidic residues" evidence="1">
    <location>
        <begin position="60"/>
        <end position="89"/>
    </location>
</feature>
<feature type="compositionally biased region" description="Acidic residues" evidence="1">
    <location>
        <begin position="50"/>
        <end position="59"/>
    </location>
</feature>
<comment type="caution">
    <text evidence="2">The sequence shown here is derived from an EMBL/GenBank/DDBJ whole genome shotgun (WGS) entry which is preliminary data.</text>
</comment>
<gene>
    <name evidence="2" type="ORF">PIB30_077288</name>
</gene>
<accession>A0ABU6RQQ9</accession>
<evidence type="ECO:0000256" key="1">
    <source>
        <dbReference type="SAM" id="MobiDB-lite"/>
    </source>
</evidence>
<protein>
    <submittedName>
        <fullName evidence="2">Uncharacterized protein</fullName>
    </submittedName>
</protein>
<organism evidence="2 3">
    <name type="scientific">Stylosanthes scabra</name>
    <dbReference type="NCBI Taxonomy" id="79078"/>
    <lineage>
        <taxon>Eukaryota</taxon>
        <taxon>Viridiplantae</taxon>
        <taxon>Streptophyta</taxon>
        <taxon>Embryophyta</taxon>
        <taxon>Tracheophyta</taxon>
        <taxon>Spermatophyta</taxon>
        <taxon>Magnoliopsida</taxon>
        <taxon>eudicotyledons</taxon>
        <taxon>Gunneridae</taxon>
        <taxon>Pentapetalae</taxon>
        <taxon>rosids</taxon>
        <taxon>fabids</taxon>
        <taxon>Fabales</taxon>
        <taxon>Fabaceae</taxon>
        <taxon>Papilionoideae</taxon>
        <taxon>50 kb inversion clade</taxon>
        <taxon>dalbergioids sensu lato</taxon>
        <taxon>Dalbergieae</taxon>
        <taxon>Pterocarpus clade</taxon>
        <taxon>Stylosanthes</taxon>
    </lineage>
</organism>
<keyword evidence="3" id="KW-1185">Reference proteome</keyword>
<evidence type="ECO:0000313" key="3">
    <source>
        <dbReference type="Proteomes" id="UP001341840"/>
    </source>
</evidence>
<sequence length="149" mass="16702">MGKKDILNSKLVKSMEMEDTTKEKRTLGKRKHHEEAESEDESENVSSDSESGDESEDISSDSKSEPDSDRTISKDDKEPKENVEAHKEVHEEINRNIMMIAKIAVAQGDIGPLPSFDLGVDFGCQSQSQSQPEKEKEPAQETEKHDQDV</sequence>